<feature type="compositionally biased region" description="Basic and acidic residues" evidence="1">
    <location>
        <begin position="47"/>
        <end position="65"/>
    </location>
</feature>
<dbReference type="EMBL" id="JAFLNA010000003">
    <property type="protein sequence ID" value="MBO0130508.1"/>
    <property type="molecule type" value="Genomic_DNA"/>
</dbReference>
<feature type="region of interest" description="Disordered" evidence="1">
    <location>
        <begin position="28"/>
        <end position="80"/>
    </location>
</feature>
<dbReference type="Proteomes" id="UP000664699">
    <property type="component" value="Unassembled WGS sequence"/>
</dbReference>
<organism evidence="2 3">
    <name type="scientific">Agrobacterium burrii</name>
    <dbReference type="NCBI Taxonomy" id="2815339"/>
    <lineage>
        <taxon>Bacteria</taxon>
        <taxon>Pseudomonadati</taxon>
        <taxon>Pseudomonadota</taxon>
        <taxon>Alphaproteobacteria</taxon>
        <taxon>Hyphomicrobiales</taxon>
        <taxon>Rhizobiaceae</taxon>
        <taxon>Rhizobium/Agrobacterium group</taxon>
        <taxon>Agrobacterium</taxon>
        <taxon>Agrobacterium tumefaciens complex</taxon>
    </lineage>
</organism>
<proteinExistence type="predicted"/>
<dbReference type="PANTHER" id="PTHR39335:SF1">
    <property type="entry name" value="BLL4220 PROTEIN"/>
    <property type="match status" value="1"/>
</dbReference>
<name>A0ABS3EEW2_9HYPH</name>
<reference evidence="2 3" key="1">
    <citation type="submission" date="2021-03" db="EMBL/GenBank/DDBJ databases">
        <title>Whole genome sequence of Agrobacterium sp. strain Rnr.</title>
        <authorList>
            <person name="Mafakheri H."/>
            <person name="Taghavi S.M."/>
            <person name="Nemanja K."/>
            <person name="Osdaghi E."/>
        </authorList>
    </citation>
    <scope>NUCLEOTIDE SEQUENCE [LARGE SCALE GENOMIC DNA]</scope>
    <source>
        <strain evidence="2 3">Rnr</strain>
    </source>
</reference>
<feature type="compositionally biased region" description="Basic and acidic residues" evidence="1">
    <location>
        <begin position="29"/>
        <end position="38"/>
    </location>
</feature>
<sequence>MRVHLVDGSSSGYDGCAGKWPLLAASKTDMADGDDKPVTRKNGTVHSSHDEKPPYRLRIDKRSADATDDGVGNIWHLTKE</sequence>
<gene>
    <name evidence="2" type="ORF">JZX89_07090</name>
</gene>
<evidence type="ECO:0000256" key="1">
    <source>
        <dbReference type="SAM" id="MobiDB-lite"/>
    </source>
</evidence>
<accession>A0ABS3EEW2</accession>
<protein>
    <submittedName>
        <fullName evidence="2">Uncharacterized protein</fullName>
    </submittedName>
</protein>
<evidence type="ECO:0000313" key="3">
    <source>
        <dbReference type="Proteomes" id="UP000664699"/>
    </source>
</evidence>
<comment type="caution">
    <text evidence="2">The sequence shown here is derived from an EMBL/GenBank/DDBJ whole genome shotgun (WGS) entry which is preliminary data.</text>
</comment>
<evidence type="ECO:0000313" key="2">
    <source>
        <dbReference type="EMBL" id="MBO0130508.1"/>
    </source>
</evidence>
<dbReference type="RefSeq" id="WP_207133586.1">
    <property type="nucleotide sequence ID" value="NZ_JAFLNA010000003.1"/>
</dbReference>
<keyword evidence="3" id="KW-1185">Reference proteome</keyword>
<dbReference type="PANTHER" id="PTHR39335">
    <property type="entry name" value="BLL4220 PROTEIN"/>
    <property type="match status" value="1"/>
</dbReference>